<feature type="transmembrane region" description="Helical" evidence="7">
    <location>
        <begin position="78"/>
        <end position="102"/>
    </location>
</feature>
<evidence type="ECO:0000256" key="5">
    <source>
        <dbReference type="ARBA" id="ARBA00022989"/>
    </source>
</evidence>
<accession>A0A5E4TD50</accession>
<dbReference type="PANTHER" id="PTHR30065">
    <property type="entry name" value="FLAGELLAR BIOSYNTHETIC PROTEIN FLIR"/>
    <property type="match status" value="1"/>
</dbReference>
<dbReference type="AlphaFoldDB" id="A0A5E4TD50"/>
<proteinExistence type="inferred from homology"/>
<keyword evidence="5 7" id="KW-1133">Transmembrane helix</keyword>
<dbReference type="Proteomes" id="UP000414233">
    <property type="component" value="Unassembled WGS sequence"/>
</dbReference>
<evidence type="ECO:0000256" key="3">
    <source>
        <dbReference type="ARBA" id="ARBA00022475"/>
    </source>
</evidence>
<comment type="similarity">
    <text evidence="2 7">Belongs to the FliR/MopE/SpaR family.</text>
</comment>
<gene>
    <name evidence="8" type="ORF">PTE30175_01227</name>
</gene>
<dbReference type="GO" id="GO:0005886">
    <property type="term" value="C:plasma membrane"/>
    <property type="evidence" value="ECO:0007669"/>
    <property type="project" value="UniProtKB-SubCell"/>
</dbReference>
<feature type="transmembrane region" description="Helical" evidence="7">
    <location>
        <begin position="177"/>
        <end position="199"/>
    </location>
</feature>
<comment type="subcellular location">
    <subcellularLocation>
        <location evidence="1 7">Cell membrane</location>
        <topology evidence="1 7">Multi-pass membrane protein</topology>
    </subcellularLocation>
</comment>
<keyword evidence="3 7" id="KW-1003">Cell membrane</keyword>
<dbReference type="PRINTS" id="PR00953">
    <property type="entry name" value="TYPE3IMRPROT"/>
</dbReference>
<evidence type="ECO:0000256" key="6">
    <source>
        <dbReference type="ARBA" id="ARBA00023136"/>
    </source>
</evidence>
<feature type="transmembrane region" description="Helical" evidence="7">
    <location>
        <begin position="211"/>
        <end position="232"/>
    </location>
</feature>
<keyword evidence="4 7" id="KW-0812">Transmembrane</keyword>
<dbReference type="GO" id="GO:0006605">
    <property type="term" value="P:protein targeting"/>
    <property type="evidence" value="ECO:0007669"/>
    <property type="project" value="UniProtKB-UniRule"/>
</dbReference>
<keyword evidence="9" id="KW-1185">Reference proteome</keyword>
<evidence type="ECO:0000256" key="2">
    <source>
        <dbReference type="ARBA" id="ARBA00009772"/>
    </source>
</evidence>
<evidence type="ECO:0000313" key="9">
    <source>
        <dbReference type="Proteomes" id="UP000414233"/>
    </source>
</evidence>
<organism evidence="8 9">
    <name type="scientific">Pandoraea terrae</name>
    <dbReference type="NCBI Taxonomy" id="1537710"/>
    <lineage>
        <taxon>Bacteria</taxon>
        <taxon>Pseudomonadati</taxon>
        <taxon>Pseudomonadota</taxon>
        <taxon>Betaproteobacteria</taxon>
        <taxon>Burkholderiales</taxon>
        <taxon>Burkholderiaceae</taxon>
        <taxon>Pandoraea</taxon>
    </lineage>
</organism>
<evidence type="ECO:0000313" key="8">
    <source>
        <dbReference type="EMBL" id="VVD84458.1"/>
    </source>
</evidence>
<evidence type="ECO:0000256" key="1">
    <source>
        <dbReference type="ARBA" id="ARBA00004651"/>
    </source>
</evidence>
<sequence length="258" mass="27649">MSVPWFFLAHDAVAAASIGFVRVAPVFFMLPFLNGNVLSGVTRTAVAMWVAIGLWPHDLDGAGMTPDVPFWRIAVQEVLIGGALGCALAWPFWVFHAVGAYIDNQRGATLSSVVDPANGVDTSELANMLNLFCAAAYLNIGGMRLMLDVLARSYGICDPLRACNLSLPPVLSLLDVIVVHALVLASPVVAALLISEILLGLLSRFAPQMNAFAVSLAIKSLIAFTLLLIYAGTMFPQKMAGMVMYPDELLRWFVPAGN</sequence>
<evidence type="ECO:0000256" key="7">
    <source>
        <dbReference type="RuleBase" id="RU362072"/>
    </source>
</evidence>
<dbReference type="EMBL" id="CABPRZ010000004">
    <property type="protein sequence ID" value="VVD84458.1"/>
    <property type="molecule type" value="Genomic_DNA"/>
</dbReference>
<keyword evidence="6 7" id="KW-0472">Membrane</keyword>
<dbReference type="Pfam" id="PF01311">
    <property type="entry name" value="Bac_export_1"/>
    <property type="match status" value="1"/>
</dbReference>
<reference evidence="8 9" key="1">
    <citation type="submission" date="2019-08" db="EMBL/GenBank/DDBJ databases">
        <authorList>
            <person name="Peeters C."/>
        </authorList>
    </citation>
    <scope>NUCLEOTIDE SEQUENCE [LARGE SCALE GENOMIC DNA]</scope>
    <source>
        <strain evidence="8 9">LMG 30175</strain>
    </source>
</reference>
<dbReference type="OrthoDB" id="9153610at2"/>
<comment type="caution">
    <text evidence="7">Lacks conserved residue(s) required for the propagation of feature annotation.</text>
</comment>
<evidence type="ECO:0000256" key="4">
    <source>
        <dbReference type="ARBA" id="ARBA00022692"/>
    </source>
</evidence>
<dbReference type="NCBIfam" id="TIGR01401">
    <property type="entry name" value="fliR_like_III"/>
    <property type="match status" value="1"/>
</dbReference>
<feature type="transmembrane region" description="Helical" evidence="7">
    <location>
        <begin position="12"/>
        <end position="33"/>
    </location>
</feature>
<dbReference type="PANTHER" id="PTHR30065:SF1">
    <property type="entry name" value="SURFACE PRESENTATION OF ANTIGENS PROTEIN SPAR"/>
    <property type="match status" value="1"/>
</dbReference>
<dbReference type="InterPro" id="IPR006304">
    <property type="entry name" value="T3SS_SpaR/YscT"/>
</dbReference>
<dbReference type="InterPro" id="IPR002010">
    <property type="entry name" value="T3SS_IM_R"/>
</dbReference>
<name>A0A5E4TD50_9BURK</name>
<protein>
    <submittedName>
        <fullName evidence="8">EscT/YscT/HrcT family type III secretion system export apparatus protein</fullName>
    </submittedName>
</protein>